<name>R4KMC8_9FIRM</name>
<feature type="transmembrane region" description="Helical" evidence="1">
    <location>
        <begin position="37"/>
        <end position="56"/>
    </location>
</feature>
<keyword evidence="3" id="KW-1185">Reference proteome</keyword>
<dbReference type="HOGENOM" id="CLU_2933815_0_0_9"/>
<dbReference type="KEGG" id="dgi:Desgi_3368"/>
<gene>
    <name evidence="2" type="ORF">Desgi_3368</name>
</gene>
<keyword evidence="1" id="KW-0472">Membrane</keyword>
<evidence type="ECO:0000313" key="2">
    <source>
        <dbReference type="EMBL" id="AGL02712.1"/>
    </source>
</evidence>
<proteinExistence type="predicted"/>
<reference evidence="2 3" key="1">
    <citation type="submission" date="2012-01" db="EMBL/GenBank/DDBJ databases">
        <title>Complete sequence of Desulfotomaculum gibsoniae DSM 7213.</title>
        <authorList>
            <consortium name="US DOE Joint Genome Institute"/>
            <person name="Lucas S."/>
            <person name="Han J."/>
            <person name="Lapidus A."/>
            <person name="Cheng J.-F."/>
            <person name="Goodwin L."/>
            <person name="Pitluck S."/>
            <person name="Peters L."/>
            <person name="Ovchinnikova G."/>
            <person name="Teshima H."/>
            <person name="Detter J.C."/>
            <person name="Han C."/>
            <person name="Tapia R."/>
            <person name="Land M."/>
            <person name="Hauser L."/>
            <person name="Kyrpides N."/>
            <person name="Ivanova N."/>
            <person name="Pagani I."/>
            <person name="Parshina S."/>
            <person name="Plugge C."/>
            <person name="Muyzer G."/>
            <person name="Kuever J."/>
            <person name="Ivanova A."/>
            <person name="Nazina T."/>
            <person name="Klenk H.-P."/>
            <person name="Brambilla E."/>
            <person name="Spring S."/>
            <person name="Stams A.F."/>
            <person name="Woyke T."/>
        </authorList>
    </citation>
    <scope>NUCLEOTIDE SEQUENCE [LARGE SCALE GENOMIC DNA]</scope>
    <source>
        <strain evidence="2 3">DSM 7213</strain>
    </source>
</reference>
<keyword evidence="1" id="KW-1133">Transmembrane helix</keyword>
<dbReference type="AlphaFoldDB" id="R4KMC8"/>
<protein>
    <submittedName>
        <fullName evidence="2">Uncharacterized protein</fullName>
    </submittedName>
</protein>
<dbReference type="Proteomes" id="UP000013520">
    <property type="component" value="Chromosome"/>
</dbReference>
<dbReference type="STRING" id="767817.Desgi_3368"/>
<accession>R4KMC8</accession>
<keyword evidence="1" id="KW-0812">Transmembrane</keyword>
<organism evidence="2 3">
    <name type="scientific">Desulfoscipio gibsoniae DSM 7213</name>
    <dbReference type="NCBI Taxonomy" id="767817"/>
    <lineage>
        <taxon>Bacteria</taxon>
        <taxon>Bacillati</taxon>
        <taxon>Bacillota</taxon>
        <taxon>Clostridia</taxon>
        <taxon>Eubacteriales</taxon>
        <taxon>Desulfallaceae</taxon>
        <taxon>Desulfoscipio</taxon>
    </lineage>
</organism>
<evidence type="ECO:0000256" key="1">
    <source>
        <dbReference type="SAM" id="Phobius"/>
    </source>
</evidence>
<sequence>MFNILIILVVTLISVHIASYGWYALREDKNLRGGVGAFAVAGATFGAPVLLMWYYVYWVK</sequence>
<dbReference type="EMBL" id="CP003273">
    <property type="protein sequence ID" value="AGL02712.1"/>
    <property type="molecule type" value="Genomic_DNA"/>
</dbReference>
<feature type="transmembrane region" description="Helical" evidence="1">
    <location>
        <begin position="6"/>
        <end position="25"/>
    </location>
</feature>
<evidence type="ECO:0000313" key="3">
    <source>
        <dbReference type="Proteomes" id="UP000013520"/>
    </source>
</evidence>
<dbReference type="RefSeq" id="WP_006523373.1">
    <property type="nucleotide sequence ID" value="NC_021184.1"/>
</dbReference>